<dbReference type="Proteomes" id="UP001605036">
    <property type="component" value="Unassembled WGS sequence"/>
</dbReference>
<protein>
    <submittedName>
        <fullName evidence="2">Uncharacterized protein</fullName>
    </submittedName>
</protein>
<gene>
    <name evidence="2" type="ORF">R1flu_002080</name>
</gene>
<proteinExistence type="predicted"/>
<dbReference type="AlphaFoldDB" id="A0ABD1Y5L1"/>
<feature type="region of interest" description="Disordered" evidence="1">
    <location>
        <begin position="1"/>
        <end position="71"/>
    </location>
</feature>
<evidence type="ECO:0000313" key="2">
    <source>
        <dbReference type="EMBL" id="KAL2621875.1"/>
    </source>
</evidence>
<feature type="compositionally biased region" description="Basic and acidic residues" evidence="1">
    <location>
        <begin position="44"/>
        <end position="57"/>
    </location>
</feature>
<evidence type="ECO:0000313" key="3">
    <source>
        <dbReference type="Proteomes" id="UP001605036"/>
    </source>
</evidence>
<reference evidence="2 3" key="1">
    <citation type="submission" date="2024-09" db="EMBL/GenBank/DDBJ databases">
        <title>Chromosome-scale assembly of Riccia fluitans.</title>
        <authorList>
            <person name="Paukszto L."/>
            <person name="Sawicki J."/>
            <person name="Karawczyk K."/>
            <person name="Piernik-Szablinska J."/>
            <person name="Szczecinska M."/>
            <person name="Mazdziarz M."/>
        </authorList>
    </citation>
    <scope>NUCLEOTIDE SEQUENCE [LARGE SCALE GENOMIC DNA]</scope>
    <source>
        <strain evidence="2">Rf_01</strain>
        <tissue evidence="2">Aerial parts of the thallus</tissue>
    </source>
</reference>
<organism evidence="2 3">
    <name type="scientific">Riccia fluitans</name>
    <dbReference type="NCBI Taxonomy" id="41844"/>
    <lineage>
        <taxon>Eukaryota</taxon>
        <taxon>Viridiplantae</taxon>
        <taxon>Streptophyta</taxon>
        <taxon>Embryophyta</taxon>
        <taxon>Marchantiophyta</taxon>
        <taxon>Marchantiopsida</taxon>
        <taxon>Marchantiidae</taxon>
        <taxon>Marchantiales</taxon>
        <taxon>Ricciaceae</taxon>
        <taxon>Riccia</taxon>
    </lineage>
</organism>
<dbReference type="EMBL" id="JBHFFA010000006">
    <property type="protein sequence ID" value="KAL2621875.1"/>
    <property type="molecule type" value="Genomic_DNA"/>
</dbReference>
<evidence type="ECO:0000256" key="1">
    <source>
        <dbReference type="SAM" id="MobiDB-lite"/>
    </source>
</evidence>
<keyword evidence="3" id="KW-1185">Reference proteome</keyword>
<name>A0ABD1Y5L1_9MARC</name>
<comment type="caution">
    <text evidence="2">The sequence shown here is derived from an EMBL/GenBank/DDBJ whole genome shotgun (WGS) entry which is preliminary data.</text>
</comment>
<sequence length="129" mass="14602">MALEREGSSNPKGSRSPRAGFYKLKKVKRAWLNGGSSNNDSDGGDPKDDGPNSRPEDESSDMEGSFDKDINEIQVQCQCRSKLPEPTKSPKYDRTRGLIAFKEVDREDEELLPLFRKLQRLHNGDQFND</sequence>
<accession>A0ABD1Y5L1</accession>